<feature type="compositionally biased region" description="Low complexity" evidence="1">
    <location>
        <begin position="256"/>
        <end position="266"/>
    </location>
</feature>
<feature type="compositionally biased region" description="Low complexity" evidence="1">
    <location>
        <begin position="110"/>
        <end position="132"/>
    </location>
</feature>
<dbReference type="EMBL" id="CADCVR010000001">
    <property type="protein sequence ID" value="CAA9471863.1"/>
    <property type="molecule type" value="Genomic_DNA"/>
</dbReference>
<protein>
    <submittedName>
        <fullName evidence="2">Uncharacterized protein</fullName>
    </submittedName>
</protein>
<feature type="region of interest" description="Disordered" evidence="1">
    <location>
        <begin position="48"/>
        <end position="149"/>
    </location>
</feature>
<feature type="compositionally biased region" description="Low complexity" evidence="1">
    <location>
        <begin position="87"/>
        <end position="102"/>
    </location>
</feature>
<evidence type="ECO:0000256" key="1">
    <source>
        <dbReference type="SAM" id="MobiDB-lite"/>
    </source>
</evidence>
<feature type="compositionally biased region" description="Low complexity" evidence="1">
    <location>
        <begin position="48"/>
        <end position="69"/>
    </location>
</feature>
<feature type="compositionally biased region" description="Basic residues" evidence="1">
    <location>
        <begin position="267"/>
        <end position="279"/>
    </location>
</feature>
<dbReference type="AlphaFoldDB" id="A0A6J4RET1"/>
<feature type="compositionally biased region" description="Basic and acidic residues" evidence="1">
    <location>
        <begin position="70"/>
        <end position="83"/>
    </location>
</feature>
<organism evidence="2">
    <name type="scientific">uncultured Solirubrobacteraceae bacterium</name>
    <dbReference type="NCBI Taxonomy" id="1162706"/>
    <lineage>
        <taxon>Bacteria</taxon>
        <taxon>Bacillati</taxon>
        <taxon>Actinomycetota</taxon>
        <taxon>Thermoleophilia</taxon>
        <taxon>Solirubrobacterales</taxon>
        <taxon>Solirubrobacteraceae</taxon>
        <taxon>environmental samples</taxon>
    </lineage>
</organism>
<feature type="compositionally biased region" description="Pro residues" evidence="1">
    <location>
        <begin position="133"/>
        <end position="147"/>
    </location>
</feature>
<proteinExistence type="predicted"/>
<evidence type="ECO:0000313" key="2">
    <source>
        <dbReference type="EMBL" id="CAA9471863.1"/>
    </source>
</evidence>
<reference evidence="2" key="1">
    <citation type="submission" date="2020-02" db="EMBL/GenBank/DDBJ databases">
        <authorList>
            <person name="Meier V. D."/>
        </authorList>
    </citation>
    <scope>NUCLEOTIDE SEQUENCE</scope>
    <source>
        <strain evidence="2">AVDCRST_MAG53</strain>
    </source>
</reference>
<gene>
    <name evidence="2" type="ORF">AVDCRST_MAG53-1371</name>
</gene>
<sequence>MSYFKNLWTDLVEKRLWPVALVLLLALVAVPVALGGSDDDAAVGAPAGATGAAGGVAPPAQVALDPGFPGRRDRGGAVRDPFKQRKAPPAATGTTGITAPPAGQSPTQAPPKGGRSAGGAPAAPTAPAGPTAPTAPAPPTAPKPPASDPLDPYVVSLVLGQTGAKRVRRTVERLTPLPSADNPFLIYLGVLSDKRTAVFLVSSDARASGEGACKPRKSSCQTVELQRGDTEYFAVTRANGEVTWYQLDLGRISRRQATSSRASAARRVSKRSPPKTRRRASAEDAFGSDRYAYDDATGLLRRVKDSVGGGHLPADDDDAPAAGSGVWLATEELATLPELLATP</sequence>
<accession>A0A6J4RET1</accession>
<feature type="region of interest" description="Disordered" evidence="1">
    <location>
        <begin position="256"/>
        <end position="284"/>
    </location>
</feature>
<name>A0A6J4RET1_9ACTN</name>